<comment type="subcellular location">
    <subcellularLocation>
        <location evidence="7">Cytoplasm</location>
    </subcellularLocation>
</comment>
<feature type="binding site" evidence="7">
    <location>
        <position position="73"/>
    </location>
    <ligand>
        <name>4-imidazolone-5-propanoate</name>
        <dbReference type="ChEBI" id="CHEBI:77893"/>
    </ligand>
</feature>
<keyword evidence="4 7" id="KW-0369">Histidine metabolism</keyword>
<dbReference type="InterPro" id="IPR032466">
    <property type="entry name" value="Metal_Hydrolase"/>
</dbReference>
<dbReference type="PANTHER" id="PTHR42752:SF1">
    <property type="entry name" value="IMIDAZOLONEPROPIONASE-RELATED"/>
    <property type="match status" value="1"/>
</dbReference>
<dbReference type="InterPro" id="IPR006680">
    <property type="entry name" value="Amidohydro-rel"/>
</dbReference>
<feature type="domain" description="Amidohydrolase-related" evidence="8">
    <location>
        <begin position="56"/>
        <end position="360"/>
    </location>
</feature>
<feature type="binding site" evidence="7">
    <location>
        <position position="221"/>
    </location>
    <ligand>
        <name>Zn(2+)</name>
        <dbReference type="ChEBI" id="CHEBI:29105"/>
    </ligand>
</feature>
<keyword evidence="3 7" id="KW-0378">Hydrolase</keyword>
<dbReference type="SUPFAM" id="SSF51556">
    <property type="entry name" value="Metallo-dependent hydrolases"/>
    <property type="match status" value="1"/>
</dbReference>
<dbReference type="PATRIC" id="fig|512565.3.peg.955"/>
<evidence type="ECO:0000313" key="9">
    <source>
        <dbReference type="EMBL" id="BAL86171.1"/>
    </source>
</evidence>
<dbReference type="KEGG" id="ams:AMIS_9510"/>
<feature type="binding site" evidence="7">
    <location>
        <position position="300"/>
    </location>
    <ligand>
        <name>4-imidazolone-5-propanoate</name>
        <dbReference type="ChEBI" id="CHEBI:77893"/>
    </ligand>
</feature>
<feature type="binding site" evidence="7">
    <location>
        <position position="221"/>
    </location>
    <ligand>
        <name>Fe(3+)</name>
        <dbReference type="ChEBI" id="CHEBI:29034"/>
    </ligand>
</feature>
<dbReference type="eggNOG" id="COG1228">
    <property type="taxonomic scope" value="Bacteria"/>
</dbReference>
<dbReference type="Proteomes" id="UP000007882">
    <property type="component" value="Chromosome"/>
</dbReference>
<dbReference type="GO" id="GO:0019557">
    <property type="term" value="P:L-histidine catabolic process to glutamate and formate"/>
    <property type="evidence" value="ECO:0007669"/>
    <property type="project" value="UniProtKB-UniPathway"/>
</dbReference>
<dbReference type="GO" id="GO:0005506">
    <property type="term" value="F:iron ion binding"/>
    <property type="evidence" value="ECO:0007669"/>
    <property type="project" value="UniProtKB-UniRule"/>
</dbReference>
<evidence type="ECO:0000256" key="1">
    <source>
        <dbReference type="ARBA" id="ARBA00012864"/>
    </source>
</evidence>
<keyword evidence="5 7" id="KW-0862">Zinc</keyword>
<feature type="binding site" evidence="7">
    <location>
        <position position="66"/>
    </location>
    <ligand>
        <name>Zn(2+)</name>
        <dbReference type="ChEBI" id="CHEBI:29105"/>
    </ligand>
</feature>
<reference evidence="9 10" key="1">
    <citation type="submission" date="2012-02" db="EMBL/GenBank/DDBJ databases">
        <title>Complete genome sequence of Actinoplanes missouriensis 431 (= NBRC 102363).</title>
        <authorList>
            <person name="Ohnishi Y."/>
            <person name="Ishikawa J."/>
            <person name="Sekine M."/>
            <person name="Hosoyama A."/>
            <person name="Harada T."/>
            <person name="Narita H."/>
            <person name="Hata T."/>
            <person name="Konno Y."/>
            <person name="Tutikane K."/>
            <person name="Fujita N."/>
            <person name="Horinouchi S."/>
            <person name="Hayakawa M."/>
        </authorList>
    </citation>
    <scope>NUCLEOTIDE SEQUENCE [LARGE SCALE GENOMIC DNA]</scope>
    <source>
        <strain evidence="10">ATCC 14538 / DSM 43046 / CBS 188.64 / JCM 3121 / NBRC 102363 / NCIMB 12654 / NRRL B-3342 / UNCC 431</strain>
    </source>
</reference>
<dbReference type="AlphaFoldDB" id="I0GZI4"/>
<dbReference type="HOGENOM" id="CLU_041647_1_0_11"/>
<evidence type="ECO:0000256" key="7">
    <source>
        <dbReference type="HAMAP-Rule" id="MF_00372"/>
    </source>
</evidence>
<dbReference type="PANTHER" id="PTHR42752">
    <property type="entry name" value="IMIDAZOLONEPROPIONASE"/>
    <property type="match status" value="1"/>
</dbReference>
<comment type="function">
    <text evidence="7">Catalyzes the hydrolytic cleavage of the carbon-nitrogen bond in imidazolone-5-propanoate to yield N-formimidoyl-L-glutamate. It is the third step in the universal histidine degradation pathway.</text>
</comment>
<dbReference type="GO" id="GO:0050480">
    <property type="term" value="F:imidazolonepropionase activity"/>
    <property type="evidence" value="ECO:0007669"/>
    <property type="project" value="UniProtKB-UniRule"/>
</dbReference>
<dbReference type="Gene3D" id="2.30.40.10">
    <property type="entry name" value="Urease, subunit C, domain 1"/>
    <property type="match status" value="1"/>
</dbReference>
<dbReference type="GO" id="GO:0005737">
    <property type="term" value="C:cytoplasm"/>
    <property type="evidence" value="ECO:0007669"/>
    <property type="project" value="UniProtKB-SubCell"/>
</dbReference>
<feature type="binding site" evidence="7">
    <location>
        <position position="64"/>
    </location>
    <ligand>
        <name>Fe(3+)</name>
        <dbReference type="ChEBI" id="CHEBI:29034"/>
    </ligand>
</feature>
<feature type="binding site" evidence="7">
    <location>
        <position position="66"/>
    </location>
    <ligand>
        <name>Fe(3+)</name>
        <dbReference type="ChEBI" id="CHEBI:29034"/>
    </ligand>
</feature>
<dbReference type="NCBIfam" id="TIGR01224">
    <property type="entry name" value="hutI"/>
    <property type="match status" value="1"/>
</dbReference>
<evidence type="ECO:0000256" key="6">
    <source>
        <dbReference type="ARBA" id="ARBA00023004"/>
    </source>
</evidence>
<gene>
    <name evidence="7" type="primary">hutI</name>
    <name evidence="9" type="ordered locus">AMIS_9510</name>
</gene>
<feature type="binding site" evidence="7">
    <location>
        <position position="299"/>
    </location>
    <ligand>
        <name>N-formimidoyl-L-glutamate</name>
        <dbReference type="ChEBI" id="CHEBI:58928"/>
    </ligand>
</feature>
<dbReference type="EMBL" id="AP012319">
    <property type="protein sequence ID" value="BAL86171.1"/>
    <property type="molecule type" value="Genomic_DNA"/>
</dbReference>
<feature type="binding site" evidence="7">
    <location>
        <position position="297"/>
    </location>
    <ligand>
        <name>N-formimidoyl-L-glutamate</name>
        <dbReference type="ChEBI" id="CHEBI:58928"/>
    </ligand>
</feature>
<dbReference type="HAMAP" id="MF_00372">
    <property type="entry name" value="HutI"/>
    <property type="match status" value="1"/>
</dbReference>
<evidence type="ECO:0000256" key="4">
    <source>
        <dbReference type="ARBA" id="ARBA00022808"/>
    </source>
</evidence>
<name>I0GZI4_ACTM4</name>
<dbReference type="GO" id="GO:0008270">
    <property type="term" value="F:zinc ion binding"/>
    <property type="evidence" value="ECO:0007669"/>
    <property type="project" value="UniProtKB-UniRule"/>
</dbReference>
<protein>
    <recommendedName>
        <fullName evidence="1 7">Imidazolonepropionase</fullName>
        <ecNumber evidence="1 7">3.5.2.7</ecNumber>
    </recommendedName>
    <alternativeName>
        <fullName evidence="7">Imidazolone-5-propionate hydrolase</fullName>
    </alternativeName>
</protein>
<keyword evidence="6 7" id="KW-0408">Iron</keyword>
<sequence length="382" mass="39859">MSLAVTGIGELVTNDPHLGIVHDAAIVVEGDRIAWIGPSSQAPAADSRLDADGAAVLPGFVDSHAHLIFAGDRAAEFGARMAGEAYTGGGIRTTVAATRAASDDDLRRNARRLVGEALRQGTTTIEIKSGYGLSVTEEARSLRLAAEIVEETTFLGAHVVPAEYAGRADDYVDLVRSEMLEAVTPYAKWVDVFCERGAFDADQARAILTAGAKRGLGLRLHANQLGPGPGVRLAVELGAASADHCTHLDDADVAALSGSDTVATLLPGAEFSTRSPYPDARRLLDAGVTVALATDCNPGSSYTSSMPFCIALAVREMRMTPAEAVFAATAGGAAALRRDDLGIVRVGARADLIVLDAPSHLHLAYRPGVPLIRTILHNGVPQ</sequence>
<keyword evidence="2 7" id="KW-0479">Metal-binding</keyword>
<dbReference type="InterPro" id="IPR011059">
    <property type="entry name" value="Metal-dep_hydrolase_composite"/>
</dbReference>
<dbReference type="InterPro" id="IPR005920">
    <property type="entry name" value="HutI"/>
</dbReference>
<dbReference type="OrthoDB" id="9776455at2"/>
<feature type="binding site" evidence="7">
    <location>
        <position position="295"/>
    </location>
    <ligand>
        <name>Zn(2+)</name>
        <dbReference type="ChEBI" id="CHEBI:29105"/>
    </ligand>
</feature>
<comment type="catalytic activity">
    <reaction evidence="7">
        <text>4-imidazolone-5-propanoate + H2O = N-formimidoyl-L-glutamate</text>
        <dbReference type="Rhea" id="RHEA:23660"/>
        <dbReference type="ChEBI" id="CHEBI:15377"/>
        <dbReference type="ChEBI" id="CHEBI:58928"/>
        <dbReference type="ChEBI" id="CHEBI:77893"/>
        <dbReference type="EC" id="3.5.2.7"/>
    </reaction>
</comment>
<evidence type="ECO:0000313" key="10">
    <source>
        <dbReference type="Proteomes" id="UP000007882"/>
    </source>
</evidence>
<dbReference type="STRING" id="512565.AMIS_9510"/>
<feature type="binding site" evidence="7">
    <location>
        <position position="64"/>
    </location>
    <ligand>
        <name>Zn(2+)</name>
        <dbReference type="ChEBI" id="CHEBI:29105"/>
    </ligand>
</feature>
<feature type="binding site" evidence="7">
    <location>
        <position position="131"/>
    </location>
    <ligand>
        <name>4-imidazolone-5-propanoate</name>
        <dbReference type="ChEBI" id="CHEBI:77893"/>
    </ligand>
</feature>
<comment type="cofactor">
    <cofactor evidence="7">
        <name>Zn(2+)</name>
        <dbReference type="ChEBI" id="CHEBI:29105"/>
    </cofactor>
    <cofactor evidence="7">
        <name>Fe(3+)</name>
        <dbReference type="ChEBI" id="CHEBI:29034"/>
    </cofactor>
    <text evidence="7">Binds 1 zinc or iron ion per subunit.</text>
</comment>
<dbReference type="RefSeq" id="WP_014441068.1">
    <property type="nucleotide sequence ID" value="NC_017093.1"/>
</dbReference>
<evidence type="ECO:0000259" key="8">
    <source>
        <dbReference type="Pfam" id="PF01979"/>
    </source>
</evidence>
<dbReference type="EC" id="3.5.2.7" evidence="1 7"/>
<feature type="binding site" evidence="7">
    <location>
        <position position="131"/>
    </location>
    <ligand>
        <name>N-formimidoyl-L-glutamate</name>
        <dbReference type="ChEBI" id="CHEBI:58928"/>
    </ligand>
</feature>
<dbReference type="Gene3D" id="3.20.20.140">
    <property type="entry name" value="Metal-dependent hydrolases"/>
    <property type="match status" value="1"/>
</dbReference>
<evidence type="ECO:0000256" key="5">
    <source>
        <dbReference type="ARBA" id="ARBA00022833"/>
    </source>
</evidence>
<evidence type="ECO:0000256" key="3">
    <source>
        <dbReference type="ARBA" id="ARBA00022801"/>
    </source>
</evidence>
<keyword evidence="7" id="KW-0963">Cytoplasm</keyword>
<feature type="binding site" evidence="7">
    <location>
        <position position="224"/>
    </location>
    <ligand>
        <name>4-imidazolone-5-propanoate</name>
        <dbReference type="ChEBI" id="CHEBI:77893"/>
    </ligand>
</feature>
<proteinExistence type="inferred from homology"/>
<comment type="pathway">
    <text evidence="7">Amino-acid degradation; L-histidine degradation into L-glutamate; N-formimidoyl-L-glutamate from L-histidine: step 3/3.</text>
</comment>
<comment type="similarity">
    <text evidence="7">Belongs to the metallo-dependent hydrolases superfamily. HutI family.</text>
</comment>
<feature type="binding site" evidence="7">
    <location>
        <position position="295"/>
    </location>
    <ligand>
        <name>Fe(3+)</name>
        <dbReference type="ChEBI" id="CHEBI:29034"/>
    </ligand>
</feature>
<organism evidence="9 10">
    <name type="scientific">Actinoplanes missouriensis (strain ATCC 14538 / DSM 43046 / CBS 188.64 / JCM 3121 / NBRC 102363 / NCIMB 12654 / NRRL B-3342 / UNCC 431)</name>
    <dbReference type="NCBI Taxonomy" id="512565"/>
    <lineage>
        <taxon>Bacteria</taxon>
        <taxon>Bacillati</taxon>
        <taxon>Actinomycetota</taxon>
        <taxon>Actinomycetes</taxon>
        <taxon>Micromonosporales</taxon>
        <taxon>Micromonosporaceae</taxon>
        <taxon>Actinoplanes</taxon>
    </lineage>
</organism>
<dbReference type="SUPFAM" id="SSF51338">
    <property type="entry name" value="Composite domain of metallo-dependent hydrolases"/>
    <property type="match status" value="1"/>
</dbReference>
<dbReference type="GO" id="GO:0019556">
    <property type="term" value="P:L-histidine catabolic process to glutamate and formamide"/>
    <property type="evidence" value="ECO:0007669"/>
    <property type="project" value="UniProtKB-UniRule"/>
</dbReference>
<dbReference type="Pfam" id="PF01979">
    <property type="entry name" value="Amidohydro_1"/>
    <property type="match status" value="1"/>
</dbReference>
<feature type="binding site" evidence="7">
    <location>
        <position position="158"/>
    </location>
    <ligand>
        <name>4-imidazolone-5-propanoate</name>
        <dbReference type="ChEBI" id="CHEBI:77893"/>
    </ligand>
</feature>
<keyword evidence="10" id="KW-1185">Reference proteome</keyword>
<accession>I0GZI4</accession>
<evidence type="ECO:0000256" key="2">
    <source>
        <dbReference type="ARBA" id="ARBA00022723"/>
    </source>
</evidence>
<dbReference type="UniPathway" id="UPA00379">
    <property type="reaction ID" value="UER00551"/>
</dbReference>